<feature type="region of interest" description="Disordered" evidence="1">
    <location>
        <begin position="33"/>
        <end position="100"/>
    </location>
</feature>
<feature type="region of interest" description="Disordered" evidence="1">
    <location>
        <begin position="154"/>
        <end position="206"/>
    </location>
</feature>
<sequence>MECLGARVPYAKWRLNAFRQLLVTSQPLTAHTVKRISTSRQNKMDESASKTSTETNDHVSIPDSIPPSQRLPQSPLIAHPRPAHDKSRKKRPSPGDASLLSKNPWAVALASPIRMCTITGARLPSELLGTWGLVREPGTDLSYMLPVGLMQDSLTSNKNQAPNASGTEQPPAPQIHPQTAATKPRIPEDGSEAPEFTPPPIRNNRPGRQLVIRMTELLPTIQAITAPLSKKGGKKPPVMRLVPFRWKHPQGPVKPSQEKDLLWLENTPDILVRSMRNDVCKKLGAILAKYKRVGTPNGVWRALDIPQYSNAALEEALGKLEPVERMGDGCVLLLGSKSATDAESAQAERSVDSVALSQTGSNVPVFDLSVLLADTDLSSLRASHAQFEHNALFFRPEEKLGVTAMIALWKMKRLLAGAEL</sequence>
<comment type="caution">
    <text evidence="2">The sequence shown here is derived from an EMBL/GenBank/DDBJ whole genome shotgun (WGS) entry which is preliminary data.</text>
</comment>
<evidence type="ECO:0000313" key="2">
    <source>
        <dbReference type="EMBL" id="CAG8082636.1"/>
    </source>
</evidence>
<feature type="compositionally biased region" description="Polar residues" evidence="1">
    <location>
        <begin position="154"/>
        <end position="168"/>
    </location>
</feature>
<dbReference type="Proteomes" id="UP001153618">
    <property type="component" value="Unassembled WGS sequence"/>
</dbReference>
<name>A0A9W4HPT2_PENOL</name>
<evidence type="ECO:0000313" key="3">
    <source>
        <dbReference type="Proteomes" id="UP001153618"/>
    </source>
</evidence>
<dbReference type="AlphaFoldDB" id="A0A9W4HPT2"/>
<protein>
    <submittedName>
        <fullName evidence="2">Uncharacterized protein</fullName>
    </submittedName>
</protein>
<evidence type="ECO:0000256" key="1">
    <source>
        <dbReference type="SAM" id="MobiDB-lite"/>
    </source>
</evidence>
<accession>A0A9W4HPT2</accession>
<dbReference type="OrthoDB" id="3363286at2759"/>
<gene>
    <name evidence="2" type="ORF">POLS_LOCUS4158</name>
</gene>
<dbReference type="EMBL" id="CAJVOS010000020">
    <property type="protein sequence ID" value="CAG8082636.1"/>
    <property type="molecule type" value="Genomic_DNA"/>
</dbReference>
<reference evidence="2" key="1">
    <citation type="submission" date="2021-07" db="EMBL/GenBank/DDBJ databases">
        <authorList>
            <person name="Branca A.L. A."/>
        </authorList>
    </citation>
    <scope>NUCLEOTIDE SEQUENCE</scope>
</reference>
<organism evidence="2 3">
    <name type="scientific">Penicillium olsonii</name>
    <dbReference type="NCBI Taxonomy" id="99116"/>
    <lineage>
        <taxon>Eukaryota</taxon>
        <taxon>Fungi</taxon>
        <taxon>Dikarya</taxon>
        <taxon>Ascomycota</taxon>
        <taxon>Pezizomycotina</taxon>
        <taxon>Eurotiomycetes</taxon>
        <taxon>Eurotiomycetidae</taxon>
        <taxon>Eurotiales</taxon>
        <taxon>Aspergillaceae</taxon>
        <taxon>Penicillium</taxon>
    </lineage>
</organism>
<proteinExistence type="predicted"/>
<keyword evidence="3" id="KW-1185">Reference proteome</keyword>